<dbReference type="InterPro" id="IPR018537">
    <property type="entry name" value="Peptidoglycan-bd_3"/>
</dbReference>
<evidence type="ECO:0000313" key="3">
    <source>
        <dbReference type="EMBL" id="RDK90885.1"/>
    </source>
</evidence>
<sequence length="179" mass="20522">MNPIIESILNIEGGYVNNPADRGGPTKWGITQTTARNHGYQGDMRDLTRDQAYAILEQDYWIAPGFDRIAQLSEPLAFELCDAGTNIGPSYPSRWLQRWLNAFNQQAKKYDDIQVDGHIGNNTLNALRSYLDWRGQEGEKIMLQALNCSQGEYYLQITEKRAANETFIYGWIRERITVK</sequence>
<dbReference type="SUPFAM" id="SSF53955">
    <property type="entry name" value="Lysozyme-like"/>
    <property type="match status" value="1"/>
</dbReference>
<evidence type="ECO:0000259" key="2">
    <source>
        <dbReference type="Pfam" id="PF09374"/>
    </source>
</evidence>
<gene>
    <name evidence="3" type="ORF">C8D90_105166</name>
</gene>
<reference evidence="3 4" key="1">
    <citation type="submission" date="2018-07" db="EMBL/GenBank/DDBJ databases">
        <title>Genomic Encyclopedia of Type Strains, Phase IV (KMG-IV): sequencing the most valuable type-strain genomes for metagenomic binning, comparative biology and taxonomic classification.</title>
        <authorList>
            <person name="Goeker M."/>
        </authorList>
    </citation>
    <scope>NUCLEOTIDE SEQUENCE [LARGE SCALE GENOMIC DNA]</scope>
    <source>
        <strain evidence="3 4">DSM 103736</strain>
    </source>
</reference>
<proteinExistence type="predicted"/>
<dbReference type="CDD" id="cd13926">
    <property type="entry name" value="N-acetylmuramidase_GH108"/>
    <property type="match status" value="1"/>
</dbReference>
<dbReference type="InterPro" id="IPR023346">
    <property type="entry name" value="Lysozyme-like_dom_sf"/>
</dbReference>
<dbReference type="Gene3D" id="1.20.141.10">
    <property type="entry name" value="Chitosanase, subunit A, domain 1"/>
    <property type="match status" value="1"/>
</dbReference>
<dbReference type="Proteomes" id="UP000254848">
    <property type="component" value="Unassembled WGS sequence"/>
</dbReference>
<dbReference type="InterPro" id="IPR008565">
    <property type="entry name" value="TtsA-like_GH18_dom"/>
</dbReference>
<organism evidence="3 4">
    <name type="scientific">Enterobacillus tribolii</name>
    <dbReference type="NCBI Taxonomy" id="1487935"/>
    <lineage>
        <taxon>Bacteria</taxon>
        <taxon>Pseudomonadati</taxon>
        <taxon>Pseudomonadota</taxon>
        <taxon>Gammaproteobacteria</taxon>
        <taxon>Enterobacterales</taxon>
        <taxon>Hafniaceae</taxon>
        <taxon>Enterobacillus</taxon>
    </lineage>
</organism>
<dbReference type="EMBL" id="QRAP01000005">
    <property type="protein sequence ID" value="RDK90885.1"/>
    <property type="molecule type" value="Genomic_DNA"/>
</dbReference>
<evidence type="ECO:0000259" key="1">
    <source>
        <dbReference type="Pfam" id="PF05838"/>
    </source>
</evidence>
<dbReference type="Pfam" id="PF09374">
    <property type="entry name" value="PG_binding_3"/>
    <property type="match status" value="1"/>
</dbReference>
<comment type="caution">
    <text evidence="3">The sequence shown here is derived from an EMBL/GenBank/DDBJ whole genome shotgun (WGS) entry which is preliminary data.</text>
</comment>
<accession>A0A370QQA0</accession>
<name>A0A370QQA0_9GAMM</name>
<feature type="domain" description="TtsA-like Glycoside hydrolase family 108" evidence="1">
    <location>
        <begin position="6"/>
        <end position="88"/>
    </location>
</feature>
<dbReference type="Pfam" id="PF05838">
    <property type="entry name" value="Glyco_hydro_108"/>
    <property type="match status" value="1"/>
</dbReference>
<dbReference type="GO" id="GO:0016787">
    <property type="term" value="F:hydrolase activity"/>
    <property type="evidence" value="ECO:0007669"/>
    <property type="project" value="UniProtKB-KW"/>
</dbReference>
<protein>
    <submittedName>
        <fullName evidence="3">Glycosyl hydrolase family 108</fullName>
    </submittedName>
</protein>
<keyword evidence="3" id="KW-0378">Hydrolase</keyword>
<dbReference type="AlphaFoldDB" id="A0A370QQA0"/>
<keyword evidence="4" id="KW-1185">Reference proteome</keyword>
<dbReference type="RefSeq" id="WP_115458706.1">
    <property type="nucleotide sequence ID" value="NZ_QRAP01000005.1"/>
</dbReference>
<evidence type="ECO:0000313" key="4">
    <source>
        <dbReference type="Proteomes" id="UP000254848"/>
    </source>
</evidence>
<feature type="domain" description="Peptidoglycan binding" evidence="2">
    <location>
        <begin position="91"/>
        <end position="175"/>
    </location>
</feature>
<dbReference type="OrthoDB" id="9815229at2"/>